<dbReference type="PANTHER" id="PTHR34615">
    <property type="entry name" value="PX DOMAIN-CONTAINING PROTEIN"/>
    <property type="match status" value="1"/>
</dbReference>
<dbReference type="EMBL" id="JAFNEN010000849">
    <property type="protein sequence ID" value="KAG8176731.1"/>
    <property type="molecule type" value="Genomic_DNA"/>
</dbReference>
<evidence type="ECO:0000256" key="1">
    <source>
        <dbReference type="ARBA" id="ARBA00001968"/>
    </source>
</evidence>
<evidence type="ECO:0000256" key="2">
    <source>
        <dbReference type="ARBA" id="ARBA00022723"/>
    </source>
</evidence>
<accession>A0AAV6TZE2</accession>
<protein>
    <recommendedName>
        <fullName evidence="3">DDE Tnp4 domain-containing protein</fullName>
    </recommendedName>
</protein>
<sequence>MLGGLNDDDLEDAILIGLGEPRESGYLRSSKYSRIDLNTFTDVEFHQKFRFKRESFEDMCHGLGIPGKIQLRNRYSTTGIEGLAILLRKMVYPNRWCDLESLFGLSSSHMSVISSHVMQIIIEKKDGTCRAICRPSINQEDFYSGHKRMHCLKYLDILCPDGMIVCLVGTFRGRRHASGILIESHLYEDLKRMSTYRDKKCCIYGDSGFPLKEFLLTPFPNVNLDRNQILFNKHMSSVRQAVEWGFGKVINEFAFLDFKKNQKLMHQEVSKMYNTAVILTNCHTCLYGNQTADYFNVQPPSLSQYLM</sequence>
<gene>
    <name evidence="4" type="ORF">JTE90_003362</name>
</gene>
<evidence type="ECO:0000313" key="4">
    <source>
        <dbReference type="EMBL" id="KAG8176731.1"/>
    </source>
</evidence>
<feature type="domain" description="DDE Tnp4" evidence="3">
    <location>
        <begin position="126"/>
        <end position="281"/>
    </location>
</feature>
<dbReference type="AlphaFoldDB" id="A0AAV6TZE2"/>
<dbReference type="InterPro" id="IPR027806">
    <property type="entry name" value="HARBI1_dom"/>
</dbReference>
<keyword evidence="5" id="KW-1185">Reference proteome</keyword>
<name>A0AAV6TZE2_9ARAC</name>
<comment type="caution">
    <text evidence="4">The sequence shown here is derived from an EMBL/GenBank/DDBJ whole genome shotgun (WGS) entry which is preliminary data.</text>
</comment>
<dbReference type="Pfam" id="PF13359">
    <property type="entry name" value="DDE_Tnp_4"/>
    <property type="match status" value="1"/>
</dbReference>
<evidence type="ECO:0000313" key="5">
    <source>
        <dbReference type="Proteomes" id="UP000827092"/>
    </source>
</evidence>
<comment type="cofactor">
    <cofactor evidence="1">
        <name>a divalent metal cation</name>
        <dbReference type="ChEBI" id="CHEBI:60240"/>
    </cofactor>
</comment>
<dbReference type="PANTHER" id="PTHR34615:SF1">
    <property type="entry name" value="PX DOMAIN-CONTAINING PROTEIN"/>
    <property type="match status" value="1"/>
</dbReference>
<dbReference type="Proteomes" id="UP000827092">
    <property type="component" value="Unassembled WGS sequence"/>
</dbReference>
<proteinExistence type="predicted"/>
<reference evidence="4 5" key="1">
    <citation type="journal article" date="2022" name="Nat. Ecol. Evol.">
        <title>A masculinizing supergene underlies an exaggerated male reproductive morph in a spider.</title>
        <authorList>
            <person name="Hendrickx F."/>
            <person name="De Corte Z."/>
            <person name="Sonet G."/>
            <person name="Van Belleghem S.M."/>
            <person name="Kostlbacher S."/>
            <person name="Vangestel C."/>
        </authorList>
    </citation>
    <scope>NUCLEOTIDE SEQUENCE [LARGE SCALE GENOMIC DNA]</scope>
    <source>
        <strain evidence="4">W744_W776</strain>
    </source>
</reference>
<organism evidence="4 5">
    <name type="scientific">Oedothorax gibbosus</name>
    <dbReference type="NCBI Taxonomy" id="931172"/>
    <lineage>
        <taxon>Eukaryota</taxon>
        <taxon>Metazoa</taxon>
        <taxon>Ecdysozoa</taxon>
        <taxon>Arthropoda</taxon>
        <taxon>Chelicerata</taxon>
        <taxon>Arachnida</taxon>
        <taxon>Araneae</taxon>
        <taxon>Araneomorphae</taxon>
        <taxon>Entelegynae</taxon>
        <taxon>Araneoidea</taxon>
        <taxon>Linyphiidae</taxon>
        <taxon>Erigoninae</taxon>
        <taxon>Oedothorax</taxon>
    </lineage>
</organism>
<dbReference type="GO" id="GO:0046872">
    <property type="term" value="F:metal ion binding"/>
    <property type="evidence" value="ECO:0007669"/>
    <property type="project" value="UniProtKB-KW"/>
</dbReference>
<keyword evidence="2" id="KW-0479">Metal-binding</keyword>
<evidence type="ECO:0000259" key="3">
    <source>
        <dbReference type="Pfam" id="PF13359"/>
    </source>
</evidence>